<dbReference type="Proteomes" id="UP000436522">
    <property type="component" value="Unassembled WGS sequence"/>
</dbReference>
<name>A0A640VRS1_9RHOB</name>
<gene>
    <name evidence="1" type="ORF">So717_06590</name>
</gene>
<accession>A0A640VRS1</accession>
<dbReference type="AlphaFoldDB" id="A0A640VRS1"/>
<organism evidence="1 2">
    <name type="scientific">Roseobacter cerasinus</name>
    <dbReference type="NCBI Taxonomy" id="2602289"/>
    <lineage>
        <taxon>Bacteria</taxon>
        <taxon>Pseudomonadati</taxon>
        <taxon>Pseudomonadota</taxon>
        <taxon>Alphaproteobacteria</taxon>
        <taxon>Rhodobacterales</taxon>
        <taxon>Roseobacteraceae</taxon>
        <taxon>Roseobacter</taxon>
    </lineage>
</organism>
<dbReference type="RefSeq" id="WP_159974754.1">
    <property type="nucleotide sequence ID" value="NZ_BLIV01000001.1"/>
</dbReference>
<evidence type="ECO:0000313" key="1">
    <source>
        <dbReference type="EMBL" id="GFE48906.1"/>
    </source>
</evidence>
<comment type="caution">
    <text evidence="1">The sequence shown here is derived from an EMBL/GenBank/DDBJ whole genome shotgun (WGS) entry which is preliminary data.</text>
</comment>
<protein>
    <recommendedName>
        <fullName evidence="3">SCP2 domain-containing protein</fullName>
    </recommendedName>
</protein>
<evidence type="ECO:0008006" key="3">
    <source>
        <dbReference type="Google" id="ProtNLM"/>
    </source>
</evidence>
<reference evidence="1 2" key="1">
    <citation type="submission" date="2019-12" db="EMBL/GenBank/DDBJ databases">
        <title>Roseobacter cerasinus sp. nov., isolated from seawater around aquaculture.</title>
        <authorList>
            <person name="Muramatsu S."/>
            <person name="Takabe Y."/>
            <person name="Mori K."/>
            <person name="Takaichi S."/>
            <person name="Hanada S."/>
        </authorList>
    </citation>
    <scope>NUCLEOTIDE SEQUENCE [LARGE SCALE GENOMIC DNA]</scope>
    <source>
        <strain evidence="1 2">AI77</strain>
    </source>
</reference>
<keyword evidence="2" id="KW-1185">Reference proteome</keyword>
<dbReference type="EMBL" id="BLIV01000001">
    <property type="protein sequence ID" value="GFE48906.1"/>
    <property type="molecule type" value="Genomic_DNA"/>
</dbReference>
<proteinExistence type="predicted"/>
<sequence>MSNEPRHLRDWIVALYAALDEAEPQRAEAIRKLAGDEISRMALDKDRITLRFVDGALIVRRMRASTAQLKSPHGATDRHTVTALLRGYMEISEAISNDHIRLHGTADQVMAICAIIEILVDASTRIPALQRLAEAFLATTDAGDIRGARKNRSNHRERIAQKENSLLRRHGLL</sequence>
<evidence type="ECO:0000313" key="2">
    <source>
        <dbReference type="Proteomes" id="UP000436522"/>
    </source>
</evidence>